<keyword evidence="5 8" id="KW-0812">Transmembrane</keyword>
<dbReference type="InterPro" id="IPR011701">
    <property type="entry name" value="MFS"/>
</dbReference>
<dbReference type="CDD" id="cd17320">
    <property type="entry name" value="MFS_MdfA_MDR_like"/>
    <property type="match status" value="1"/>
</dbReference>
<feature type="transmembrane region" description="Helical" evidence="8">
    <location>
        <begin position="339"/>
        <end position="360"/>
    </location>
</feature>
<feature type="transmembrane region" description="Helical" evidence="8">
    <location>
        <begin position="366"/>
        <end position="387"/>
    </location>
</feature>
<evidence type="ECO:0000256" key="7">
    <source>
        <dbReference type="ARBA" id="ARBA00023136"/>
    </source>
</evidence>
<dbReference type="Pfam" id="PF07690">
    <property type="entry name" value="MFS_1"/>
    <property type="match status" value="1"/>
</dbReference>
<keyword evidence="10" id="KW-1185">Reference proteome</keyword>
<dbReference type="GO" id="GO:1990961">
    <property type="term" value="P:xenobiotic detoxification by transmembrane export across the plasma membrane"/>
    <property type="evidence" value="ECO:0007669"/>
    <property type="project" value="InterPro"/>
</dbReference>
<sequence length="395" mass="43079">MVGKSTFLTVIMLFPLNFISAMAMDMYIPSIPDLLVLWPDKALWVQGSLGIFILAVGLGQIVVGPLSDALGRLKIIYSGFFLYISASVLTALSPSAEWLVGARFIQGMGACCCMVAANAIVRDIYEDERGAQVMSYISSAVALAPVFAPFIGSYLSWQMTFWVLAGCGVLLCLQMLLGLQETCVRRQVNLLNFKSCLAVYRQLIFHRQFFLHSIISLCSFSILFLFFSFSPYLLIDQLGLAKTEFGYWFGLNALVLMVMSFIGGFGVKYVSIRFWMGLGVLCMLVGGFTMMIWLYCSTSVSLTAIMLPMFMISTGIAWTVSPAVVGAMMPFGHIAGSAAALLGCIRFAGSALLVTLMMTLGPSSAVYFASCICSLALIALFGCIFIIKSRQTVVY</sequence>
<dbReference type="NCBIfam" id="TIGR00710">
    <property type="entry name" value="efflux_Bcr_CflA"/>
    <property type="match status" value="1"/>
</dbReference>
<reference evidence="9 10" key="1">
    <citation type="submission" date="2019-04" db="EMBL/GenBank/DDBJ databases">
        <title>Complete genome sequencing of Piscirickettsia salmonis strain Psal-009.</title>
        <authorList>
            <person name="Schober I."/>
            <person name="Bunk B."/>
            <person name="Sproer C."/>
            <person name="Carril G.P."/>
            <person name="Riedel T."/>
            <person name="Flores-Herrera P.A."/>
            <person name="Nourdin-Galindo G."/>
            <person name="Marshall S.H."/>
            <person name="Overmann J."/>
        </authorList>
    </citation>
    <scope>NUCLEOTIDE SEQUENCE [LARGE SCALE GENOMIC DNA]</scope>
    <source>
        <strain evidence="9 10">Psal-009</strain>
    </source>
</reference>
<evidence type="ECO:0000256" key="5">
    <source>
        <dbReference type="ARBA" id="ARBA00022692"/>
    </source>
</evidence>
<evidence type="ECO:0000256" key="6">
    <source>
        <dbReference type="ARBA" id="ARBA00022989"/>
    </source>
</evidence>
<keyword evidence="4" id="KW-1003">Cell membrane</keyword>
<evidence type="ECO:0000313" key="10">
    <source>
        <dbReference type="Proteomes" id="UP000422232"/>
    </source>
</evidence>
<feature type="transmembrane region" description="Helical" evidence="8">
    <location>
        <begin position="247"/>
        <end position="267"/>
    </location>
</feature>
<dbReference type="InterPro" id="IPR036259">
    <property type="entry name" value="MFS_trans_sf"/>
</dbReference>
<feature type="transmembrane region" description="Helical" evidence="8">
    <location>
        <begin position="7"/>
        <end position="28"/>
    </location>
</feature>
<comment type="similarity">
    <text evidence="2 8">Belongs to the major facilitator superfamily. Bcr/CmlA family.</text>
</comment>
<feature type="transmembrane region" description="Helical" evidence="8">
    <location>
        <begin position="274"/>
        <end position="295"/>
    </location>
</feature>
<evidence type="ECO:0000256" key="1">
    <source>
        <dbReference type="ARBA" id="ARBA00004651"/>
    </source>
</evidence>
<keyword evidence="8" id="KW-0997">Cell inner membrane</keyword>
<feature type="transmembrane region" description="Helical" evidence="8">
    <location>
        <begin position="301"/>
        <end position="327"/>
    </location>
</feature>
<dbReference type="AlphaFoldDB" id="A0A9Q5VBP7"/>
<protein>
    <recommendedName>
        <fullName evidence="8">Bcr/CflA family efflux transporter</fullName>
    </recommendedName>
</protein>
<dbReference type="PANTHER" id="PTHR23502">
    <property type="entry name" value="MAJOR FACILITATOR SUPERFAMILY"/>
    <property type="match status" value="1"/>
</dbReference>
<feature type="transmembrane region" description="Helical" evidence="8">
    <location>
        <begin position="161"/>
        <end position="179"/>
    </location>
</feature>
<gene>
    <name evidence="9" type="primary">bcr_5</name>
    <name evidence="9" type="ORF">Psal009_02990</name>
</gene>
<dbReference type="InterPro" id="IPR004812">
    <property type="entry name" value="Efflux_drug-R_Bcr/CmlA"/>
</dbReference>
<dbReference type="GeneID" id="66739885"/>
<accession>A0A9Q5VBP7</accession>
<evidence type="ECO:0000256" key="3">
    <source>
        <dbReference type="ARBA" id="ARBA00022448"/>
    </source>
</evidence>
<proteinExistence type="inferred from homology"/>
<evidence type="ECO:0000313" key="9">
    <source>
        <dbReference type="EMBL" id="QGO07053.1"/>
    </source>
</evidence>
<dbReference type="GO" id="GO:0005886">
    <property type="term" value="C:plasma membrane"/>
    <property type="evidence" value="ECO:0007669"/>
    <property type="project" value="UniProtKB-SubCell"/>
</dbReference>
<dbReference type="PROSITE" id="PS50850">
    <property type="entry name" value="MFS"/>
    <property type="match status" value="1"/>
</dbReference>
<feature type="transmembrane region" description="Helical" evidence="8">
    <location>
        <begin position="133"/>
        <end position="155"/>
    </location>
</feature>
<evidence type="ECO:0000256" key="8">
    <source>
        <dbReference type="RuleBase" id="RU365088"/>
    </source>
</evidence>
<dbReference type="GO" id="GO:0042910">
    <property type="term" value="F:xenobiotic transmembrane transporter activity"/>
    <property type="evidence" value="ECO:0007669"/>
    <property type="project" value="InterPro"/>
</dbReference>
<organism evidence="9 10">
    <name type="scientific">Piscirickettsia salmonis</name>
    <dbReference type="NCBI Taxonomy" id="1238"/>
    <lineage>
        <taxon>Bacteria</taxon>
        <taxon>Pseudomonadati</taxon>
        <taxon>Pseudomonadota</taxon>
        <taxon>Gammaproteobacteria</taxon>
        <taxon>Thiotrichales</taxon>
        <taxon>Piscirickettsiaceae</taxon>
        <taxon>Piscirickettsia</taxon>
    </lineage>
</organism>
<evidence type="ECO:0000256" key="4">
    <source>
        <dbReference type="ARBA" id="ARBA00022475"/>
    </source>
</evidence>
<dbReference type="Proteomes" id="UP000422232">
    <property type="component" value="Chromosome"/>
</dbReference>
<dbReference type="EMBL" id="CP038908">
    <property type="protein sequence ID" value="QGO07053.1"/>
    <property type="molecule type" value="Genomic_DNA"/>
</dbReference>
<name>A0A9Q5VBP7_PISSA</name>
<feature type="transmembrane region" description="Helical" evidence="8">
    <location>
        <begin position="75"/>
        <end position="92"/>
    </location>
</feature>
<keyword evidence="6 8" id="KW-1133">Transmembrane helix</keyword>
<feature type="transmembrane region" description="Helical" evidence="8">
    <location>
        <begin position="98"/>
        <end position="121"/>
    </location>
</feature>
<comment type="subcellular location">
    <subcellularLocation>
        <location evidence="8">Cell inner membrane</location>
        <topology evidence="8">Multi-pass membrane protein</topology>
    </subcellularLocation>
    <subcellularLocation>
        <location evidence="1">Cell membrane</location>
        <topology evidence="1">Multi-pass membrane protein</topology>
    </subcellularLocation>
</comment>
<dbReference type="InterPro" id="IPR020846">
    <property type="entry name" value="MFS_dom"/>
</dbReference>
<dbReference type="Gene3D" id="1.20.1720.10">
    <property type="entry name" value="Multidrug resistance protein D"/>
    <property type="match status" value="1"/>
</dbReference>
<feature type="transmembrane region" description="Helical" evidence="8">
    <location>
        <begin position="209"/>
        <end position="235"/>
    </location>
</feature>
<evidence type="ECO:0000256" key="2">
    <source>
        <dbReference type="ARBA" id="ARBA00006236"/>
    </source>
</evidence>
<feature type="transmembrane region" description="Helical" evidence="8">
    <location>
        <begin position="43"/>
        <end position="63"/>
    </location>
</feature>
<dbReference type="RefSeq" id="WP_016210940.1">
    <property type="nucleotide sequence ID" value="NZ_CP033937.1"/>
</dbReference>
<dbReference type="PANTHER" id="PTHR23502:SF132">
    <property type="entry name" value="POLYAMINE TRANSPORTER 2-RELATED"/>
    <property type="match status" value="1"/>
</dbReference>
<keyword evidence="7 8" id="KW-0472">Membrane</keyword>
<dbReference type="SUPFAM" id="SSF103473">
    <property type="entry name" value="MFS general substrate transporter"/>
    <property type="match status" value="1"/>
</dbReference>
<keyword evidence="3 8" id="KW-0813">Transport</keyword>